<dbReference type="InterPro" id="IPR003782">
    <property type="entry name" value="SCO1/SenC"/>
</dbReference>
<dbReference type="RefSeq" id="WP_379726321.1">
    <property type="nucleotide sequence ID" value="NZ_JBHRYJ010000002.1"/>
</dbReference>
<keyword evidence="6" id="KW-1185">Reference proteome</keyword>
<name>A0ABV7VGL8_9PROT</name>
<dbReference type="Proteomes" id="UP001595711">
    <property type="component" value="Unassembled WGS sequence"/>
</dbReference>
<feature type="domain" description="Thioredoxin" evidence="4">
    <location>
        <begin position="40"/>
        <end position="202"/>
    </location>
</feature>
<keyword evidence="3" id="KW-1133">Transmembrane helix</keyword>
<feature type="transmembrane region" description="Helical" evidence="3">
    <location>
        <begin position="12"/>
        <end position="33"/>
    </location>
</feature>
<protein>
    <submittedName>
        <fullName evidence="5">SCO family protein</fullName>
    </submittedName>
</protein>
<dbReference type="PANTHER" id="PTHR12151">
    <property type="entry name" value="ELECTRON TRANSPORT PROTIN SCO1/SENC FAMILY MEMBER"/>
    <property type="match status" value="1"/>
</dbReference>
<organism evidence="5 6">
    <name type="scientific">Ferrovibrio xuzhouensis</name>
    <dbReference type="NCBI Taxonomy" id="1576914"/>
    <lineage>
        <taxon>Bacteria</taxon>
        <taxon>Pseudomonadati</taxon>
        <taxon>Pseudomonadota</taxon>
        <taxon>Alphaproteobacteria</taxon>
        <taxon>Rhodospirillales</taxon>
        <taxon>Rhodospirillaceae</taxon>
        <taxon>Ferrovibrio</taxon>
    </lineage>
</organism>
<dbReference type="SUPFAM" id="SSF52833">
    <property type="entry name" value="Thioredoxin-like"/>
    <property type="match status" value="1"/>
</dbReference>
<dbReference type="CDD" id="cd02968">
    <property type="entry name" value="SCO"/>
    <property type="match status" value="1"/>
</dbReference>
<evidence type="ECO:0000313" key="6">
    <source>
        <dbReference type="Proteomes" id="UP001595711"/>
    </source>
</evidence>
<keyword evidence="2" id="KW-0186">Copper</keyword>
<evidence type="ECO:0000259" key="4">
    <source>
        <dbReference type="PROSITE" id="PS51352"/>
    </source>
</evidence>
<comment type="caution">
    <text evidence="5">The sequence shown here is derived from an EMBL/GenBank/DDBJ whole genome shotgun (WGS) entry which is preliminary data.</text>
</comment>
<accession>A0ABV7VGL8</accession>
<dbReference type="PANTHER" id="PTHR12151:SF25">
    <property type="entry name" value="LINALOOL DEHYDRATASE_ISOMERASE DOMAIN-CONTAINING PROTEIN"/>
    <property type="match status" value="1"/>
</dbReference>
<keyword evidence="3" id="KW-0472">Membrane</keyword>
<proteinExistence type="inferred from homology"/>
<dbReference type="InterPro" id="IPR036249">
    <property type="entry name" value="Thioredoxin-like_sf"/>
</dbReference>
<gene>
    <name evidence="5" type="ORF">ACFOOQ_11575</name>
</gene>
<evidence type="ECO:0000313" key="5">
    <source>
        <dbReference type="EMBL" id="MFC3676187.1"/>
    </source>
</evidence>
<evidence type="ECO:0000256" key="2">
    <source>
        <dbReference type="ARBA" id="ARBA00023008"/>
    </source>
</evidence>
<dbReference type="Pfam" id="PF02630">
    <property type="entry name" value="SCO1-SenC"/>
    <property type="match status" value="1"/>
</dbReference>
<dbReference type="PROSITE" id="PS51352">
    <property type="entry name" value="THIOREDOXIN_2"/>
    <property type="match status" value="1"/>
</dbReference>
<evidence type="ECO:0000256" key="1">
    <source>
        <dbReference type="ARBA" id="ARBA00010996"/>
    </source>
</evidence>
<dbReference type="Gene3D" id="3.40.30.10">
    <property type="entry name" value="Glutaredoxin"/>
    <property type="match status" value="1"/>
</dbReference>
<evidence type="ECO:0000256" key="3">
    <source>
        <dbReference type="SAM" id="Phobius"/>
    </source>
</evidence>
<reference evidence="6" key="1">
    <citation type="journal article" date="2019" name="Int. J. Syst. Evol. Microbiol.">
        <title>The Global Catalogue of Microorganisms (GCM) 10K type strain sequencing project: providing services to taxonomists for standard genome sequencing and annotation.</title>
        <authorList>
            <consortium name="The Broad Institute Genomics Platform"/>
            <consortium name="The Broad Institute Genome Sequencing Center for Infectious Disease"/>
            <person name="Wu L."/>
            <person name="Ma J."/>
        </authorList>
    </citation>
    <scope>NUCLEOTIDE SEQUENCE [LARGE SCALE GENOMIC DNA]</scope>
    <source>
        <strain evidence="6">KCTC 42182</strain>
    </source>
</reference>
<dbReference type="EMBL" id="JBHRYJ010000002">
    <property type="protein sequence ID" value="MFC3676187.1"/>
    <property type="molecule type" value="Genomic_DNA"/>
</dbReference>
<keyword evidence="3" id="KW-0812">Transmembrane</keyword>
<sequence length="202" mass="22015">MSAAQRGLKRGLLIVAVLVLVGIAGFAAVRWLAPSQEQSAGAASIGGPFQLTNQDGQPVSDQTYAGKLMLVYFGYTNCPDICPTALQTIAIAMDDLGAAGDKVQPILITVDPERDTAPVLKEYVQAFHKRLVGLTGTPEQIAKVAKEYRVYYQKVPLKNSSLGYSMDHSGFTYLMDGQGRYLTHFRHDVTPEELAQRVKARL</sequence>
<comment type="similarity">
    <text evidence="1">Belongs to the SCO1/2 family.</text>
</comment>
<dbReference type="InterPro" id="IPR013766">
    <property type="entry name" value="Thioredoxin_domain"/>
</dbReference>